<evidence type="ECO:0000256" key="1">
    <source>
        <dbReference type="ARBA" id="ARBA00004772"/>
    </source>
</evidence>
<comment type="catalytic activity">
    <reaction evidence="8 9">
        <text>hydroxymethylbilane = uroporphyrinogen III + H2O</text>
        <dbReference type="Rhea" id="RHEA:18965"/>
        <dbReference type="ChEBI" id="CHEBI:15377"/>
        <dbReference type="ChEBI" id="CHEBI:57308"/>
        <dbReference type="ChEBI" id="CHEBI:57845"/>
        <dbReference type="EC" id="4.2.1.75"/>
    </reaction>
</comment>
<dbReference type="CDD" id="cd06578">
    <property type="entry name" value="HemD"/>
    <property type="match status" value="1"/>
</dbReference>
<dbReference type="EC" id="4.2.1.75" evidence="3 9"/>
<keyword evidence="4 9" id="KW-0456">Lyase</keyword>
<keyword evidence="12" id="KW-1185">Reference proteome</keyword>
<keyword evidence="5 9" id="KW-0627">Porphyrin biosynthesis</keyword>
<feature type="domain" description="Tetrapyrrole biosynthesis uroporphyrinogen III synthase" evidence="10">
    <location>
        <begin position="23"/>
        <end position="248"/>
    </location>
</feature>
<sequence>MVTHKPLANKKVVITRPEKQSKALAKQIENYGGIPLLFPLLTIKYRENNEDIARKIEQLSQYDWIVFTSINGIHAFFKLLPKESIPILHKKKFAVIGKKTANVLSTYGFAASLLPNNYTAEHLAEELIQHANESSKVLILSGNLSKPLLRNKLEQAKFPVLEIVVYDTVQRVGIQNEFITFIQEEEIDFLTFTSGSAASVYLQLTKENNVNISKYKIACIGPITAKVFTDESINPTVIASEYTSEGLLNAIIKYYEEVKQ</sequence>
<dbReference type="GO" id="GO:0006780">
    <property type="term" value="P:uroporphyrinogen III biosynthetic process"/>
    <property type="evidence" value="ECO:0007669"/>
    <property type="project" value="UniProtKB-UniRule"/>
</dbReference>
<evidence type="ECO:0000256" key="2">
    <source>
        <dbReference type="ARBA" id="ARBA00008133"/>
    </source>
</evidence>
<dbReference type="Pfam" id="PF02602">
    <property type="entry name" value="HEM4"/>
    <property type="match status" value="1"/>
</dbReference>
<proteinExistence type="inferred from homology"/>
<comment type="function">
    <text evidence="6 9">Catalyzes cyclization of the linear tetrapyrrole, hydroxymethylbilane, to the macrocyclic uroporphyrinogen III.</text>
</comment>
<dbReference type="PANTHER" id="PTHR38042:SF1">
    <property type="entry name" value="UROPORPHYRINOGEN-III SYNTHASE, CHLOROPLASTIC"/>
    <property type="match status" value="1"/>
</dbReference>
<protein>
    <recommendedName>
        <fullName evidence="7 9">Uroporphyrinogen-III synthase</fullName>
        <ecNumber evidence="3 9">4.2.1.75</ecNumber>
    </recommendedName>
</protein>
<evidence type="ECO:0000256" key="7">
    <source>
        <dbReference type="ARBA" id="ARBA00040167"/>
    </source>
</evidence>
<evidence type="ECO:0000256" key="6">
    <source>
        <dbReference type="ARBA" id="ARBA00037589"/>
    </source>
</evidence>
<reference evidence="12" key="1">
    <citation type="submission" date="2017-08" db="EMBL/GenBank/DDBJ databases">
        <authorList>
            <person name="Huang Z."/>
        </authorList>
    </citation>
    <scope>NUCLEOTIDE SEQUENCE [LARGE SCALE GENOMIC DNA]</scope>
    <source>
        <strain evidence="12">SA5d-4</strain>
    </source>
</reference>
<dbReference type="Proteomes" id="UP000217083">
    <property type="component" value="Unassembled WGS sequence"/>
</dbReference>
<dbReference type="EMBL" id="NPIA01000002">
    <property type="protein sequence ID" value="OZM57881.1"/>
    <property type="molecule type" value="Genomic_DNA"/>
</dbReference>
<dbReference type="GO" id="GO:0006782">
    <property type="term" value="P:protoporphyrinogen IX biosynthetic process"/>
    <property type="evidence" value="ECO:0007669"/>
    <property type="project" value="UniProtKB-UniRule"/>
</dbReference>
<dbReference type="GO" id="GO:0004852">
    <property type="term" value="F:uroporphyrinogen-III synthase activity"/>
    <property type="evidence" value="ECO:0007669"/>
    <property type="project" value="UniProtKB-UniRule"/>
</dbReference>
<comment type="similarity">
    <text evidence="2 9">Belongs to the uroporphyrinogen-III synthase family.</text>
</comment>
<evidence type="ECO:0000256" key="4">
    <source>
        <dbReference type="ARBA" id="ARBA00023239"/>
    </source>
</evidence>
<dbReference type="InterPro" id="IPR036108">
    <property type="entry name" value="4pyrrol_syn_uPrphyn_synt_sf"/>
</dbReference>
<evidence type="ECO:0000256" key="5">
    <source>
        <dbReference type="ARBA" id="ARBA00023244"/>
    </source>
</evidence>
<dbReference type="AlphaFoldDB" id="A0A263BVV0"/>
<dbReference type="SUPFAM" id="SSF69618">
    <property type="entry name" value="HemD-like"/>
    <property type="match status" value="1"/>
</dbReference>
<organism evidence="11 12">
    <name type="scientific">Lottiidibacillus patelloidae</name>
    <dbReference type="NCBI Taxonomy" id="2670334"/>
    <lineage>
        <taxon>Bacteria</taxon>
        <taxon>Bacillati</taxon>
        <taxon>Bacillota</taxon>
        <taxon>Bacilli</taxon>
        <taxon>Bacillales</taxon>
        <taxon>Bacillaceae</taxon>
        <taxon>Lottiidibacillus</taxon>
    </lineage>
</organism>
<dbReference type="InterPro" id="IPR003754">
    <property type="entry name" value="4pyrrol_synth_uPrphyn_synth"/>
</dbReference>
<evidence type="ECO:0000256" key="9">
    <source>
        <dbReference type="RuleBase" id="RU366031"/>
    </source>
</evidence>
<evidence type="ECO:0000313" key="11">
    <source>
        <dbReference type="EMBL" id="OZM57881.1"/>
    </source>
</evidence>
<dbReference type="PANTHER" id="PTHR38042">
    <property type="entry name" value="UROPORPHYRINOGEN-III SYNTHASE, CHLOROPLASTIC"/>
    <property type="match status" value="1"/>
</dbReference>
<comment type="pathway">
    <text evidence="1 9">Porphyrin-containing compound metabolism; protoporphyrin-IX biosynthesis; coproporphyrinogen-III from 5-aminolevulinate: step 3/4.</text>
</comment>
<accession>A0A263BVV0</accession>
<name>A0A263BVV0_9BACI</name>
<evidence type="ECO:0000256" key="3">
    <source>
        <dbReference type="ARBA" id="ARBA00013109"/>
    </source>
</evidence>
<dbReference type="UniPathway" id="UPA00251">
    <property type="reaction ID" value="UER00320"/>
</dbReference>
<dbReference type="Gene3D" id="3.40.50.10090">
    <property type="match status" value="2"/>
</dbReference>
<evidence type="ECO:0000259" key="10">
    <source>
        <dbReference type="Pfam" id="PF02602"/>
    </source>
</evidence>
<evidence type="ECO:0000313" key="12">
    <source>
        <dbReference type="Proteomes" id="UP000217083"/>
    </source>
</evidence>
<comment type="caution">
    <text evidence="11">The sequence shown here is derived from an EMBL/GenBank/DDBJ whole genome shotgun (WGS) entry which is preliminary data.</text>
</comment>
<reference evidence="11 12" key="2">
    <citation type="submission" date="2017-09" db="EMBL/GenBank/DDBJ databases">
        <title>Bacillus patelloidae sp. nov., isolated from the intestinal tract of a marine limpet.</title>
        <authorList>
            <person name="Liu R."/>
            <person name="Dong C."/>
            <person name="Shao Z."/>
        </authorList>
    </citation>
    <scope>NUCLEOTIDE SEQUENCE [LARGE SCALE GENOMIC DNA]</scope>
    <source>
        <strain evidence="11 12">SA5d-4</strain>
    </source>
</reference>
<evidence type="ECO:0000256" key="8">
    <source>
        <dbReference type="ARBA" id="ARBA00048617"/>
    </source>
</evidence>
<dbReference type="RefSeq" id="WP_094923125.1">
    <property type="nucleotide sequence ID" value="NZ_NPIA01000002.1"/>
</dbReference>
<gene>
    <name evidence="11" type="ORF">CIB95_05860</name>
</gene>
<dbReference type="InterPro" id="IPR039793">
    <property type="entry name" value="UROS/Hem4"/>
</dbReference>